<feature type="transmembrane region" description="Helical" evidence="5">
    <location>
        <begin position="209"/>
        <end position="230"/>
    </location>
</feature>
<feature type="transmembrane region" description="Helical" evidence="5">
    <location>
        <begin position="120"/>
        <end position="140"/>
    </location>
</feature>
<dbReference type="PANTHER" id="PTHR31465">
    <property type="entry name" value="PROTEIN RTA1-RELATED"/>
    <property type="match status" value="1"/>
</dbReference>
<dbReference type="OrthoDB" id="3358017at2759"/>
<gene>
    <name evidence="6" type="ORF">MVEN_01110400</name>
</gene>
<name>A0A8H6Y8R0_9AGAR</name>
<feature type="transmembrane region" description="Helical" evidence="5">
    <location>
        <begin position="48"/>
        <end position="66"/>
    </location>
</feature>
<evidence type="ECO:0000313" key="6">
    <source>
        <dbReference type="EMBL" id="KAF7354226.1"/>
    </source>
</evidence>
<evidence type="ECO:0000256" key="1">
    <source>
        <dbReference type="ARBA" id="ARBA00004141"/>
    </source>
</evidence>
<evidence type="ECO:0000256" key="5">
    <source>
        <dbReference type="SAM" id="Phobius"/>
    </source>
</evidence>
<comment type="caution">
    <text evidence="6">The sequence shown here is derived from an EMBL/GenBank/DDBJ whole genome shotgun (WGS) entry which is preliminary data.</text>
</comment>
<dbReference type="PANTHER" id="PTHR31465:SF9">
    <property type="entry name" value="SPHINGOID LONG-CHAIN BASE TRANSPORTER RSB1"/>
    <property type="match status" value="1"/>
</dbReference>
<dbReference type="Pfam" id="PF04479">
    <property type="entry name" value="RTA1"/>
    <property type="match status" value="1"/>
</dbReference>
<reference evidence="6" key="1">
    <citation type="submission" date="2020-05" db="EMBL/GenBank/DDBJ databases">
        <title>Mycena genomes resolve the evolution of fungal bioluminescence.</title>
        <authorList>
            <person name="Tsai I.J."/>
        </authorList>
    </citation>
    <scope>NUCLEOTIDE SEQUENCE</scope>
    <source>
        <strain evidence="6">CCC161011</strain>
    </source>
</reference>
<keyword evidence="3 5" id="KW-1133">Transmembrane helix</keyword>
<accession>A0A8H6Y8R0</accession>
<dbReference type="AlphaFoldDB" id="A0A8H6Y8R0"/>
<keyword evidence="2 5" id="KW-0812">Transmembrane</keyword>
<protein>
    <recommendedName>
        <fullName evidence="8">RTA1-domain-containing protein</fullName>
    </recommendedName>
</protein>
<evidence type="ECO:0000256" key="3">
    <source>
        <dbReference type="ARBA" id="ARBA00022989"/>
    </source>
</evidence>
<evidence type="ECO:0000256" key="4">
    <source>
        <dbReference type="ARBA" id="ARBA00023136"/>
    </source>
</evidence>
<organism evidence="6 7">
    <name type="scientific">Mycena venus</name>
    <dbReference type="NCBI Taxonomy" id="2733690"/>
    <lineage>
        <taxon>Eukaryota</taxon>
        <taxon>Fungi</taxon>
        <taxon>Dikarya</taxon>
        <taxon>Basidiomycota</taxon>
        <taxon>Agaricomycotina</taxon>
        <taxon>Agaricomycetes</taxon>
        <taxon>Agaricomycetidae</taxon>
        <taxon>Agaricales</taxon>
        <taxon>Marasmiineae</taxon>
        <taxon>Mycenaceae</taxon>
        <taxon>Mycena</taxon>
    </lineage>
</organism>
<sequence>MSSLLVARDTQSDNSYGYVPQETVAILFLALFGISTVLHVCQATYYRVWWLLPTAALCGVGELLGWSGRLWSSISPALETPFLIQISTTIISPTPLLAASFIILARVIHQLGTSYSLLTPKWYTILFLPCDIIALVVQAVGGGMASSADTLSGANLGANVMLGGIGFQFAVIVIFSALSLDFIQRYVRDKRVRVHENTPRGVLSLNLKLMLAALAFSTTTLFIRSVYRIIELASGWNGRIIETQVYFNVLDGGMVVLAIYTLNIAHPGVLLRHTPEKDLDADGGSQKSVELA</sequence>
<keyword evidence="7" id="KW-1185">Reference proteome</keyword>
<evidence type="ECO:0000256" key="2">
    <source>
        <dbReference type="ARBA" id="ARBA00022692"/>
    </source>
</evidence>
<feature type="transmembrane region" description="Helical" evidence="5">
    <location>
        <begin position="160"/>
        <end position="183"/>
    </location>
</feature>
<dbReference type="GO" id="GO:0005886">
    <property type="term" value="C:plasma membrane"/>
    <property type="evidence" value="ECO:0007669"/>
    <property type="project" value="TreeGrafter"/>
</dbReference>
<feature type="transmembrane region" description="Helical" evidence="5">
    <location>
        <begin position="86"/>
        <end position="108"/>
    </location>
</feature>
<evidence type="ECO:0008006" key="8">
    <source>
        <dbReference type="Google" id="ProtNLM"/>
    </source>
</evidence>
<evidence type="ECO:0000313" key="7">
    <source>
        <dbReference type="Proteomes" id="UP000620124"/>
    </source>
</evidence>
<proteinExistence type="predicted"/>
<keyword evidence="4 5" id="KW-0472">Membrane</keyword>
<comment type="subcellular location">
    <subcellularLocation>
        <location evidence="1">Membrane</location>
        <topology evidence="1">Multi-pass membrane protein</topology>
    </subcellularLocation>
</comment>
<dbReference type="EMBL" id="JACAZI010000008">
    <property type="protein sequence ID" value="KAF7354226.1"/>
    <property type="molecule type" value="Genomic_DNA"/>
</dbReference>
<dbReference type="GO" id="GO:0000324">
    <property type="term" value="C:fungal-type vacuole"/>
    <property type="evidence" value="ECO:0007669"/>
    <property type="project" value="TreeGrafter"/>
</dbReference>
<feature type="transmembrane region" description="Helical" evidence="5">
    <location>
        <begin position="23"/>
        <end position="41"/>
    </location>
</feature>
<dbReference type="Proteomes" id="UP000620124">
    <property type="component" value="Unassembled WGS sequence"/>
</dbReference>
<dbReference type="InterPro" id="IPR007568">
    <property type="entry name" value="RTA1"/>
</dbReference>